<accession>A0ABR2HX75</accession>
<evidence type="ECO:0008006" key="4">
    <source>
        <dbReference type="Google" id="ProtNLM"/>
    </source>
</evidence>
<evidence type="ECO:0000313" key="2">
    <source>
        <dbReference type="EMBL" id="KAK8854230.1"/>
    </source>
</evidence>
<evidence type="ECO:0000313" key="3">
    <source>
        <dbReference type="Proteomes" id="UP001470230"/>
    </source>
</evidence>
<feature type="transmembrane region" description="Helical" evidence="1">
    <location>
        <begin position="434"/>
        <end position="459"/>
    </location>
</feature>
<dbReference type="Proteomes" id="UP001470230">
    <property type="component" value="Unassembled WGS sequence"/>
</dbReference>
<dbReference type="EMBL" id="JAPFFF010000021">
    <property type="protein sequence ID" value="KAK8854230.1"/>
    <property type="molecule type" value="Genomic_DNA"/>
</dbReference>
<protein>
    <recommendedName>
        <fullName evidence="4">Tetraspanin family protein</fullName>
    </recommendedName>
</protein>
<gene>
    <name evidence="2" type="ORF">M9Y10_016789</name>
</gene>
<organism evidence="2 3">
    <name type="scientific">Tritrichomonas musculus</name>
    <dbReference type="NCBI Taxonomy" id="1915356"/>
    <lineage>
        <taxon>Eukaryota</taxon>
        <taxon>Metamonada</taxon>
        <taxon>Parabasalia</taxon>
        <taxon>Tritrichomonadida</taxon>
        <taxon>Tritrichomonadidae</taxon>
        <taxon>Tritrichomonas</taxon>
    </lineage>
</organism>
<evidence type="ECO:0000256" key="1">
    <source>
        <dbReference type="SAM" id="Phobius"/>
    </source>
</evidence>
<proteinExistence type="predicted"/>
<keyword evidence="1" id="KW-1133">Transmembrane helix</keyword>
<feature type="transmembrane region" description="Helical" evidence="1">
    <location>
        <begin position="12"/>
        <end position="35"/>
    </location>
</feature>
<keyword evidence="3" id="KW-1185">Reference proteome</keyword>
<feature type="transmembrane region" description="Helical" evidence="1">
    <location>
        <begin position="56"/>
        <end position="84"/>
    </location>
</feature>
<feature type="transmembrane region" description="Helical" evidence="1">
    <location>
        <begin position="90"/>
        <end position="112"/>
    </location>
</feature>
<keyword evidence="1" id="KW-0812">Transmembrane</keyword>
<keyword evidence="1" id="KW-0472">Membrane</keyword>
<comment type="caution">
    <text evidence="2">The sequence shown here is derived from an EMBL/GenBank/DDBJ whole genome shotgun (WGS) entry which is preliminary data.</text>
</comment>
<name>A0ABR2HX75_9EUKA</name>
<sequence>MGLNIGSLTKVLIGVGVGILIVSCLAVTICFGRCASSFTKAEKIWMKVSFDYTSSVYSSSIAIAVLGCLAFATALATLVLTLIIEDQTVILIIVGGASAVFTFGCIIAEGLFTQYSYKNGAHDYYKEDDLSHKSAQKYIKKAIKELYQNGMSLFLSKNKDLKIMEWSQFEKKLGTVDDNKKLITYATIWNEEDSSADYITLTKRQPYIIANFKGQRVYVGYTTFTLNKSYTPKKRLCWYNSDKTKFDCKSFDMEKEDINEEYDITYSFNTLNEKIVEGKYISNEEATKQKIYVDYQVSGFPVAYKKLNSDDNQRIEKGEHISISDSTNKFRVSGKQFLEYRYESSKEVEKRLNEKYYTMALYKPSSYSDYEEKCKEATITDKEEYYICSDRPIYYSEIASVCIRNSKDYNKGVVPSFIKKHYYSEARKEFNDNFVYPNCLYSFALINLIIQIFGILLWACGRFLGLILEGGNKDEKTASEGEA</sequence>
<reference evidence="2 3" key="1">
    <citation type="submission" date="2024-04" db="EMBL/GenBank/DDBJ databases">
        <title>Tritrichomonas musculus Genome.</title>
        <authorList>
            <person name="Alves-Ferreira E."/>
            <person name="Grigg M."/>
            <person name="Lorenzi H."/>
            <person name="Galac M."/>
        </authorList>
    </citation>
    <scope>NUCLEOTIDE SEQUENCE [LARGE SCALE GENOMIC DNA]</scope>
    <source>
        <strain evidence="2 3">EAF2021</strain>
    </source>
</reference>